<evidence type="ECO:0000313" key="4">
    <source>
        <dbReference type="Proteomes" id="UP000516786"/>
    </source>
</evidence>
<evidence type="ECO:0000313" key="1">
    <source>
        <dbReference type="EMBL" id="BAW22158.1"/>
    </source>
</evidence>
<proteinExistence type="predicted"/>
<gene>
    <name evidence="2" type="ORF">ID616_07450</name>
    <name evidence="1" type="ORF">KF715C_ch15850</name>
</gene>
<organism evidence="1 3">
    <name type="scientific">Pseudomonas putida</name>
    <name type="common">Arthrobacter siderocapsulatus</name>
    <dbReference type="NCBI Taxonomy" id="303"/>
    <lineage>
        <taxon>Bacteria</taxon>
        <taxon>Pseudomonadati</taxon>
        <taxon>Pseudomonadota</taxon>
        <taxon>Gammaproteobacteria</taxon>
        <taxon>Pseudomonadales</taxon>
        <taxon>Pseudomonadaceae</taxon>
        <taxon>Pseudomonas</taxon>
    </lineage>
</organism>
<protein>
    <submittedName>
        <fullName evidence="1">Uncharacterized protein</fullName>
    </submittedName>
</protein>
<reference evidence="2 4" key="2">
    <citation type="submission" date="2020-09" db="EMBL/GenBank/DDBJ databases">
        <title>Co-existence of a novel multidrug-resistance efflux pump with carbapenem resistance gene blaVIM-2 in one megaplasmid in Pseudomonas putida.</title>
        <authorList>
            <person name="Peng K."/>
            <person name="Li R."/>
        </authorList>
    </citation>
    <scope>NUCLEOTIDE SEQUENCE [LARGE SCALE GENOMIC DNA]</scope>
    <source>
        <strain evidence="2 4">ZXPA-20</strain>
    </source>
</reference>
<name>A0A1L7N9K6_PSEPU</name>
<dbReference type="EMBL" id="AP015029">
    <property type="protein sequence ID" value="BAW22158.1"/>
    <property type="molecule type" value="Genomic_DNA"/>
</dbReference>
<dbReference type="EMBL" id="CP061723">
    <property type="protein sequence ID" value="QOC99529.1"/>
    <property type="molecule type" value="Genomic_DNA"/>
</dbReference>
<sequence>MTENTASERDSADRPPRPIIEGLTPYDEIDLDELGGEALNVFITYDGIAVGQLIVFNWTGADKLGNAVGFSGDVDIADHNFDPRTKRATVSLSNAFVVAAADGYAFASFQPTFPALEESMRAFCFVGVRPHRLEHMPVAQAPKSHNLFIDPDSLGSAGATFLVPAYQAMQVADKVTLTFVGYESDGTQDDTWSKLIDVQAQHVGQVLSWNVPSSYFDFIKKGYAEVYYEIQFAAPPKRLKSPTQTFQVDKVPDTPPLLPALDIDNYESGLLDPELFPDGLTLRVPPNAELMVSDWLLLHFNDEWGEQQLRVDLSSLESGVIVFNLAKDKLKGLGRIRLGYQVAREGVAYSATVREVELVVRREDAPLKVFFAESEGGEGEFNARLPAGNATAGAYIDLSGVTLREGETLEVYWQGRSELGNKTFVFPFGTVPAEPLNIPPAAVAANMEQGETSVKRFPVYYRIAPVGHESKKLNLRILPLARDKYPTVQCSPRRDTDLYVEDIKGTHADLTLPNWPFMSPGQHLVITLLGVAGGSPRPYPIRNSPVTQEEVDKGVINAILLKETLENLDDNSPLEFNVSVDFEGQGGSDNWTLFTPTSMTLRK</sequence>
<accession>A0A1L7N9K6</accession>
<evidence type="ECO:0000313" key="2">
    <source>
        <dbReference type="EMBL" id="QOC99529.1"/>
    </source>
</evidence>
<reference evidence="1 3" key="1">
    <citation type="submission" date="2015-11" db="EMBL/GenBank/DDBJ databases">
        <title>Complete genome sequencing of a biphenyl-degrading bacterium, Pseudomonas putida KF715 (=NBRC110667).</title>
        <authorList>
            <person name="Suenaga H."/>
            <person name="Fujihara N."/>
            <person name="Watanabe T."/>
            <person name="Hirose J."/>
            <person name="Kimura N."/>
            <person name="Yamazoe A."/>
            <person name="Hosoyama A."/>
            <person name="Shimodaira J."/>
            <person name="Furukawa K."/>
        </authorList>
    </citation>
    <scope>NUCLEOTIDE SEQUENCE [LARGE SCALE GENOMIC DNA]</scope>
    <source>
        <strain evidence="1 3">KF715</strain>
    </source>
</reference>
<evidence type="ECO:0000313" key="3">
    <source>
        <dbReference type="Proteomes" id="UP000218731"/>
    </source>
</evidence>
<dbReference type="RefSeq" id="WP_023048925.1">
    <property type="nucleotide sequence ID" value="NZ_AP015029.1"/>
</dbReference>
<dbReference type="AlphaFoldDB" id="A0A1L7N9K6"/>
<dbReference type="Proteomes" id="UP000516786">
    <property type="component" value="Chromosome"/>
</dbReference>
<dbReference type="Proteomes" id="UP000218731">
    <property type="component" value="Chromosome 1"/>
</dbReference>